<organism evidence="3 8">
    <name type="scientific">Plasmodium chabaudi chabaudi</name>
    <dbReference type="NCBI Taxonomy" id="31271"/>
    <lineage>
        <taxon>Eukaryota</taxon>
        <taxon>Sar</taxon>
        <taxon>Alveolata</taxon>
        <taxon>Apicomplexa</taxon>
        <taxon>Aconoidasida</taxon>
        <taxon>Haemosporida</taxon>
        <taxon>Plasmodiidae</taxon>
        <taxon>Plasmodium</taxon>
        <taxon>Plasmodium (Vinckeia)</taxon>
    </lineage>
</organism>
<dbReference type="AlphaFoldDB" id="A0A077TJV6"/>
<evidence type="ECO:0000313" key="5">
    <source>
        <dbReference type="EMBL" id="VTZ67712.1"/>
    </source>
</evidence>
<dbReference type="InterPro" id="IPR001623">
    <property type="entry name" value="DnaJ_domain"/>
</dbReference>
<dbReference type="SUPFAM" id="SSF46565">
    <property type="entry name" value="Chaperone J-domain"/>
    <property type="match status" value="1"/>
</dbReference>
<reference evidence="5" key="2">
    <citation type="submission" date="2014-05" db="EMBL/GenBank/DDBJ databases">
        <authorList>
            <person name="Aslett M.A."/>
            <person name="De Silva N."/>
        </authorList>
    </citation>
    <scope>NUCLEOTIDE SEQUENCE</scope>
    <source>
        <strain evidence="5">AS</strain>
    </source>
</reference>
<dbReference type="PRINTS" id="PR00625">
    <property type="entry name" value="JDOMAIN"/>
</dbReference>
<dbReference type="OrthoDB" id="10250354at2759"/>
<dbReference type="FunFam" id="1.10.287.110:FF:000071">
    <property type="entry name" value="Heat shock protein DNAJ homologue Pfj4"/>
    <property type="match status" value="1"/>
</dbReference>
<dbReference type="GO" id="GO:0005737">
    <property type="term" value="C:cytoplasm"/>
    <property type="evidence" value="ECO:0007669"/>
    <property type="project" value="TreeGrafter"/>
</dbReference>
<dbReference type="Gene3D" id="1.10.287.110">
    <property type="entry name" value="DnaJ domain"/>
    <property type="match status" value="1"/>
</dbReference>
<feature type="region of interest" description="Disordered" evidence="1">
    <location>
        <begin position="220"/>
        <end position="245"/>
    </location>
</feature>
<evidence type="ECO:0000313" key="6">
    <source>
        <dbReference type="Proteomes" id="UP000071118"/>
    </source>
</evidence>
<dbReference type="EMBL" id="LK022883">
    <property type="protein sequence ID" value="VTZ67712.1"/>
    <property type="molecule type" value="Genomic_DNA"/>
</dbReference>
<dbReference type="Proteomes" id="UP000507163">
    <property type="component" value="Chromosome 6"/>
</dbReference>
<evidence type="ECO:0000259" key="2">
    <source>
        <dbReference type="PROSITE" id="PS50076"/>
    </source>
</evidence>
<evidence type="ECO:0000256" key="1">
    <source>
        <dbReference type="SAM" id="MobiDB-lite"/>
    </source>
</evidence>
<dbReference type="GO" id="GO:0044183">
    <property type="term" value="F:protein folding chaperone"/>
    <property type="evidence" value="ECO:0007669"/>
    <property type="project" value="TreeGrafter"/>
</dbReference>
<accession>A0A077TJV6</accession>
<protein>
    <submittedName>
        <fullName evidence="3">Heat shock protein DNAJ homologue Pfj4, putative</fullName>
    </submittedName>
</protein>
<dbReference type="GO" id="GO:0051087">
    <property type="term" value="F:protein-folding chaperone binding"/>
    <property type="evidence" value="ECO:0007669"/>
    <property type="project" value="TreeGrafter"/>
</dbReference>
<dbReference type="EMBL" id="LT608172">
    <property type="protein sequence ID" value="SCM19743.1"/>
    <property type="molecule type" value="Genomic_DNA"/>
</dbReference>
<dbReference type="SMART" id="SM00271">
    <property type="entry name" value="DnaJ"/>
    <property type="match status" value="1"/>
</dbReference>
<dbReference type="InterPro" id="IPR036869">
    <property type="entry name" value="J_dom_sf"/>
</dbReference>
<dbReference type="CDD" id="cd06257">
    <property type="entry name" value="DnaJ"/>
    <property type="match status" value="1"/>
</dbReference>
<evidence type="ECO:0000313" key="4">
    <source>
        <dbReference type="EMBL" id="SCN59004.1"/>
    </source>
</evidence>
<evidence type="ECO:0000313" key="7">
    <source>
        <dbReference type="Proteomes" id="UP000195489"/>
    </source>
</evidence>
<dbReference type="Proteomes" id="UP000071118">
    <property type="component" value="Chromosome 6"/>
</dbReference>
<dbReference type="VEuPathDB" id="PlasmoDB:PCHAS_0611600"/>
<dbReference type="GO" id="GO:0051082">
    <property type="term" value="F:unfolded protein binding"/>
    <property type="evidence" value="ECO:0007669"/>
    <property type="project" value="TreeGrafter"/>
</dbReference>
<dbReference type="PANTHER" id="PTHR43948:SF10">
    <property type="entry name" value="MRJ, ISOFORM E"/>
    <property type="match status" value="1"/>
</dbReference>
<sequence>MPNRVDYYEVLGVPQDADISVIKKSYRTLAMKWHPDKNPNNKAEATERFKQISEAYEVLSDPKRRRKYDLYGTDEGYTMGDNDEFSNFHKNFGFNDAQRIFEMFFGDSTPFGHDSFFGDVMGSSFGDKRRGRMGRSVDPFDNFFGSSFNISFGPSSFDNFMDGGSCFTSVETSTSSGGKFKNRVVKTSTSKTTSIINGRRVTRIETVKTLPNGTIERTVTEKEEDGRGNVNVRQLPSYEVRKSKR</sequence>
<evidence type="ECO:0000313" key="3">
    <source>
        <dbReference type="EMBL" id="SCM19743.1"/>
    </source>
</evidence>
<dbReference type="RefSeq" id="XP_016653431.1">
    <property type="nucleotide sequence ID" value="XM_016797483.1"/>
</dbReference>
<dbReference type="InterPro" id="IPR018253">
    <property type="entry name" value="DnaJ_domain_CS"/>
</dbReference>
<dbReference type="PANTHER" id="PTHR43948">
    <property type="entry name" value="DNAJ HOMOLOG SUBFAMILY B"/>
    <property type="match status" value="1"/>
</dbReference>
<dbReference type="KEGG" id="pcb:PCHAS_0611600"/>
<keyword evidence="3" id="KW-0346">Stress response</keyword>
<dbReference type="PROSITE" id="PS00636">
    <property type="entry name" value="DNAJ_1"/>
    <property type="match status" value="1"/>
</dbReference>
<gene>
    <name evidence="3" type="ORF">PCHAJ_000100500</name>
    <name evidence="5" type="ORF">PCHAS_0611600</name>
    <name evidence="4" type="ORF">PCHCB_000100700</name>
</gene>
<proteinExistence type="predicted"/>
<dbReference type="Proteomes" id="UP000195489">
    <property type="component" value="Chromosome 6"/>
</dbReference>
<feature type="domain" description="J" evidence="2">
    <location>
        <begin position="6"/>
        <end position="72"/>
    </location>
</feature>
<dbReference type="GeneID" id="3494128"/>
<name>A0A077TJV6_PLACU</name>
<dbReference type="Pfam" id="PF00226">
    <property type="entry name" value="DnaJ"/>
    <property type="match status" value="1"/>
</dbReference>
<dbReference type="PROSITE" id="PS50076">
    <property type="entry name" value="DNAJ_2"/>
    <property type="match status" value="1"/>
</dbReference>
<keyword evidence="6" id="KW-1185">Reference proteome</keyword>
<dbReference type="EMBL" id="LT608158">
    <property type="protein sequence ID" value="SCN59004.1"/>
    <property type="molecule type" value="Genomic_DNA"/>
</dbReference>
<reference evidence="7 8" key="3">
    <citation type="submission" date="2016-08" db="EMBL/GenBank/DDBJ databases">
        <authorList>
            <consortium name="Pathogen Informatics"/>
        </authorList>
    </citation>
    <scope>NUCLEOTIDE SEQUENCE [LARGE SCALE GENOMIC DNA]</scope>
    <source>
        <strain evidence="3 8">AJ</strain>
        <strain evidence="5">AS</strain>
        <strain evidence="4 7">CB</strain>
    </source>
</reference>
<evidence type="ECO:0000313" key="8">
    <source>
        <dbReference type="Proteomes" id="UP000507163"/>
    </source>
</evidence>
<dbReference type="GO" id="GO:0005634">
    <property type="term" value="C:nucleus"/>
    <property type="evidence" value="ECO:0007669"/>
    <property type="project" value="TreeGrafter"/>
</dbReference>
<reference evidence="5 6" key="1">
    <citation type="journal article" date="2014" name="BMC Biol.">
        <title>A comprehensive evaluation of rodent malaria parasite genomes and gene expression.</title>
        <authorList>
            <person name="Otto T.D."/>
            <person name="Bohme U."/>
            <person name="Jackson A.P."/>
            <person name="Hunt M."/>
            <person name="Franke-Fayard B."/>
            <person name="Hoeijmakers W.A."/>
            <person name="Religa A.A."/>
            <person name="Robertson L."/>
            <person name="Sanders M."/>
            <person name="Ogun S.A."/>
            <person name="Cunningham D."/>
            <person name="Erhart A."/>
            <person name="Billker O."/>
            <person name="Khan S.M."/>
            <person name="Stunnenberg H.G."/>
            <person name="Langhorne J."/>
            <person name="Holder A.A."/>
            <person name="Waters A.P."/>
            <person name="Newbold C.I."/>
            <person name="Pain A."/>
            <person name="Berriman M."/>
            <person name="Janse C.J."/>
        </authorList>
    </citation>
    <scope>NUCLEOTIDE SEQUENCE [LARGE SCALE GENOMIC DNA]</scope>
    <source>
        <strain evidence="5 6">AS</strain>
    </source>
</reference>